<dbReference type="PANTHER" id="PTHR40412">
    <property type="entry name" value="SF-ASSEMBLIN"/>
    <property type="match status" value="1"/>
</dbReference>
<dbReference type="VEuPathDB" id="PlasmoDB:PGAL8A_00131600"/>
<comment type="similarity">
    <text evidence="2">Belongs to the SF-assemblin family.</text>
</comment>
<keyword evidence="4" id="KW-0493">Microtubule</keyword>
<keyword evidence="5 7" id="KW-0175">Coiled coil</keyword>
<dbReference type="AlphaFoldDB" id="A0A1J1GMP9"/>
<comment type="caution">
    <text evidence="8">The sequence shown here is derived from an EMBL/GenBank/DDBJ whole genome shotgun (WGS) entry which is preliminary data.</text>
</comment>
<dbReference type="EMBL" id="CVMV01000019">
    <property type="protein sequence ID" value="CRG93611.1"/>
    <property type="molecule type" value="Genomic_DNA"/>
</dbReference>
<evidence type="ECO:0000256" key="3">
    <source>
        <dbReference type="ARBA" id="ARBA00022490"/>
    </source>
</evidence>
<evidence type="ECO:0000256" key="1">
    <source>
        <dbReference type="ARBA" id="ARBA00004245"/>
    </source>
</evidence>
<protein>
    <recommendedName>
        <fullName evidence="10">RNA-binding protein</fullName>
    </recommendedName>
</protein>
<dbReference type="OrthoDB" id="372799at2759"/>
<dbReference type="RefSeq" id="XP_028526433.1">
    <property type="nucleotide sequence ID" value="XM_028674842.1"/>
</dbReference>
<evidence type="ECO:0000256" key="4">
    <source>
        <dbReference type="ARBA" id="ARBA00022701"/>
    </source>
</evidence>
<evidence type="ECO:0000313" key="9">
    <source>
        <dbReference type="Proteomes" id="UP000220797"/>
    </source>
</evidence>
<evidence type="ECO:0000256" key="5">
    <source>
        <dbReference type="ARBA" id="ARBA00023054"/>
    </source>
</evidence>
<dbReference type="SUPFAM" id="SSF54928">
    <property type="entry name" value="RNA-binding domain, RBD"/>
    <property type="match status" value="1"/>
</dbReference>
<name>A0A1J1GMP9_PLAGA</name>
<evidence type="ECO:0000256" key="6">
    <source>
        <dbReference type="ARBA" id="ARBA00023212"/>
    </source>
</evidence>
<sequence length="394" mass="46992">MDSDKKYNFQGNYNGNSYDKNMNYYNNVNNCYYNYDEDKRNLKISKNNNNNMHYNEEESYNSNFLYNYNMNNANYNQANYNNYCNYNLNYSGFNNYSNNLTNYSQNYYSNDQYILNKKAAKILYIYNMSNEYTDENFIYSLCFIYGNIDSVCYIKGKNLFIVKFVSADCALNAYNNLPKYFKNLQFELRNESKKISYFNEKVNSNKYVSPNISEKKFLSLSAEKREQIMNIKQKELLRKCKEKLNEYINMFNNKNITNETKRELQTLIDHLKKRIQLLNNQCDNSNFNELSNSIILNNYNNNNDNNNIENSTTLKISSLNNIRNNEELSNYILKNNSVFLNEHISYFSLFSFGEKYAIIKYNNENIAKNVFQNCQIYNIQVEFVPDDTANKNEN</sequence>
<proteinExistence type="inferred from homology"/>
<dbReference type="InterPro" id="IPR008374">
    <property type="entry name" value="SF_assemblin/giardin_b"/>
</dbReference>
<keyword evidence="6" id="KW-0206">Cytoskeleton</keyword>
<feature type="coiled-coil region" evidence="7">
    <location>
        <begin position="261"/>
        <end position="288"/>
    </location>
</feature>
<dbReference type="Proteomes" id="UP000220797">
    <property type="component" value="Unassembled WGS sequence"/>
</dbReference>
<dbReference type="InterPro" id="IPR012677">
    <property type="entry name" value="Nucleotide-bd_a/b_plait_sf"/>
</dbReference>
<dbReference type="GO" id="GO:0005874">
    <property type="term" value="C:microtubule"/>
    <property type="evidence" value="ECO:0007669"/>
    <property type="project" value="UniProtKB-KW"/>
</dbReference>
<dbReference type="PANTHER" id="PTHR40412:SF1">
    <property type="entry name" value="SF-ASSEMBLIN"/>
    <property type="match status" value="1"/>
</dbReference>
<dbReference type="GO" id="GO:0005200">
    <property type="term" value="F:structural constituent of cytoskeleton"/>
    <property type="evidence" value="ECO:0007669"/>
    <property type="project" value="InterPro"/>
</dbReference>
<dbReference type="GO" id="GO:0003676">
    <property type="term" value="F:nucleic acid binding"/>
    <property type="evidence" value="ECO:0007669"/>
    <property type="project" value="InterPro"/>
</dbReference>
<dbReference type="Gene3D" id="3.30.70.330">
    <property type="match status" value="1"/>
</dbReference>
<reference evidence="8" key="1">
    <citation type="submission" date="2015-04" db="EMBL/GenBank/DDBJ databases">
        <authorList>
            <consortium name="Pathogen Informatics"/>
        </authorList>
    </citation>
    <scope>NUCLEOTIDE SEQUENCE [LARGE SCALE GENOMIC DNA]</scope>
    <source>
        <strain evidence="8">8A</strain>
    </source>
</reference>
<evidence type="ECO:0000256" key="7">
    <source>
        <dbReference type="SAM" id="Coils"/>
    </source>
</evidence>
<comment type="subcellular location">
    <subcellularLocation>
        <location evidence="1">Cytoplasm</location>
        <location evidence="1">Cytoskeleton</location>
    </subcellularLocation>
</comment>
<dbReference type="GeneID" id="39729841"/>
<gene>
    <name evidence="8" type="ORF">PGAL8A_00131600</name>
</gene>
<dbReference type="InterPro" id="IPR035979">
    <property type="entry name" value="RBD_domain_sf"/>
</dbReference>
<dbReference type="OMA" id="NCNMCNI"/>
<organism evidence="8 9">
    <name type="scientific">Plasmodium gallinaceum</name>
    <dbReference type="NCBI Taxonomy" id="5849"/>
    <lineage>
        <taxon>Eukaryota</taxon>
        <taxon>Sar</taxon>
        <taxon>Alveolata</taxon>
        <taxon>Apicomplexa</taxon>
        <taxon>Aconoidasida</taxon>
        <taxon>Haemosporida</taxon>
        <taxon>Plasmodiidae</taxon>
        <taxon>Plasmodium</taxon>
        <taxon>Plasmodium (Haemamoeba)</taxon>
    </lineage>
</organism>
<keyword evidence="9" id="KW-1185">Reference proteome</keyword>
<accession>A0A1J1GMP9</accession>
<keyword evidence="3" id="KW-0963">Cytoplasm</keyword>
<evidence type="ECO:0008006" key="10">
    <source>
        <dbReference type="Google" id="ProtNLM"/>
    </source>
</evidence>
<evidence type="ECO:0000256" key="2">
    <source>
        <dbReference type="ARBA" id="ARBA00005678"/>
    </source>
</evidence>
<evidence type="ECO:0000313" key="8">
    <source>
        <dbReference type="EMBL" id="CRG93611.1"/>
    </source>
</evidence>